<dbReference type="InterPro" id="IPR023780">
    <property type="entry name" value="Chromo_domain"/>
</dbReference>
<dbReference type="GO" id="GO:0005634">
    <property type="term" value="C:nucleus"/>
    <property type="evidence" value="ECO:0007669"/>
    <property type="project" value="UniProtKB-SubCell"/>
</dbReference>
<dbReference type="InterPro" id="IPR016197">
    <property type="entry name" value="Chromo-like_dom_sf"/>
</dbReference>
<dbReference type="Gene3D" id="2.40.50.40">
    <property type="match status" value="2"/>
</dbReference>
<evidence type="ECO:0000256" key="1">
    <source>
        <dbReference type="ARBA" id="ARBA00004123"/>
    </source>
</evidence>
<organism evidence="5 6">
    <name type="scientific">Hypsibius exemplaris</name>
    <name type="common">Freshwater tardigrade</name>
    <dbReference type="NCBI Taxonomy" id="2072580"/>
    <lineage>
        <taxon>Eukaryota</taxon>
        <taxon>Metazoa</taxon>
        <taxon>Ecdysozoa</taxon>
        <taxon>Tardigrada</taxon>
        <taxon>Eutardigrada</taxon>
        <taxon>Parachela</taxon>
        <taxon>Hypsibioidea</taxon>
        <taxon>Hypsibiidae</taxon>
        <taxon>Hypsibius</taxon>
    </lineage>
</organism>
<dbReference type="PANTHER" id="PTHR22812">
    <property type="entry name" value="CHROMOBOX PROTEIN"/>
    <property type="match status" value="1"/>
</dbReference>
<feature type="domain" description="Chromo" evidence="4">
    <location>
        <begin position="284"/>
        <end position="347"/>
    </location>
</feature>
<evidence type="ECO:0000259" key="4">
    <source>
        <dbReference type="PROSITE" id="PS50013"/>
    </source>
</evidence>
<feature type="region of interest" description="Disordered" evidence="3">
    <location>
        <begin position="38"/>
        <end position="129"/>
    </location>
</feature>
<comment type="subcellular location">
    <subcellularLocation>
        <location evidence="1">Nucleus</location>
    </subcellularLocation>
</comment>
<dbReference type="Pfam" id="PF00385">
    <property type="entry name" value="Chromo"/>
    <property type="match status" value="2"/>
</dbReference>
<dbReference type="EMBL" id="MTYJ01000098">
    <property type="protein sequence ID" value="OQV14816.1"/>
    <property type="molecule type" value="Genomic_DNA"/>
</dbReference>
<feature type="domain" description="Chromo" evidence="4">
    <location>
        <begin position="172"/>
        <end position="234"/>
    </location>
</feature>
<dbReference type="SUPFAM" id="SSF54160">
    <property type="entry name" value="Chromo domain-like"/>
    <property type="match status" value="2"/>
</dbReference>
<dbReference type="CDD" id="cd00024">
    <property type="entry name" value="CD_CSD"/>
    <property type="match status" value="2"/>
</dbReference>
<dbReference type="PROSITE" id="PS50013">
    <property type="entry name" value="CHROMO_2"/>
    <property type="match status" value="2"/>
</dbReference>
<evidence type="ECO:0000313" key="6">
    <source>
        <dbReference type="Proteomes" id="UP000192578"/>
    </source>
</evidence>
<dbReference type="OrthoDB" id="433924at2759"/>
<feature type="compositionally biased region" description="Low complexity" evidence="3">
    <location>
        <begin position="94"/>
        <end position="108"/>
    </location>
</feature>
<sequence>MASESAEVATSSEAGSVIQQIGLSLMASSWLHSVTSEADDLMEEPAQPCMTKPRSQSVVELAQPRMSRTMSRSILGQEPAQPRMTKPRSQSVVESSPAQSSQTSSATERALPRVAKSRSVADPSSVPSSRTLTAAATLQEAGQLFDVFEDFVTDGMFETEESMKTESGEPQYEVEAILKHRGRGLSGEPEKYLVKWKDFPDSANSWEPAANLGAAAFLLARYWDEHGLQPHPQSRSAEESAKAPSVQKPRSRRRTAIRSVTAVAANDEAIGDLEMVTDSGKPLFEVEKILNHRGEGFFVEYRVKWKNYPSSDNSWEPAVNIGTPSVLLQQYWDDYKRKSLSQRRLTEQPSVGMTPPPAKKSRNCVRVSEDAGDGLAPVADVEVGAATDGSSTSGVGEGGGRQSGRRGGKTPVVTSIRSTPFTGR</sequence>
<accession>A0A1W0WHZ5</accession>
<feature type="region of interest" description="Disordered" evidence="3">
    <location>
        <begin position="228"/>
        <end position="255"/>
    </location>
</feature>
<feature type="compositionally biased region" description="Polar residues" evidence="3">
    <location>
        <begin position="412"/>
        <end position="424"/>
    </location>
</feature>
<evidence type="ECO:0000313" key="5">
    <source>
        <dbReference type="EMBL" id="OQV14816.1"/>
    </source>
</evidence>
<evidence type="ECO:0000256" key="2">
    <source>
        <dbReference type="ARBA" id="ARBA00023242"/>
    </source>
</evidence>
<dbReference type="SMART" id="SM00298">
    <property type="entry name" value="CHROMO"/>
    <property type="match status" value="2"/>
</dbReference>
<evidence type="ECO:0000256" key="3">
    <source>
        <dbReference type="SAM" id="MobiDB-lite"/>
    </source>
</evidence>
<dbReference type="PROSITE" id="PS00598">
    <property type="entry name" value="CHROMO_1"/>
    <property type="match status" value="2"/>
</dbReference>
<dbReference type="InterPro" id="IPR051219">
    <property type="entry name" value="Heterochromatin_chromo-domain"/>
</dbReference>
<comment type="caution">
    <text evidence="5">The sequence shown here is derived from an EMBL/GenBank/DDBJ whole genome shotgun (WGS) entry which is preliminary data.</text>
</comment>
<proteinExistence type="predicted"/>
<gene>
    <name evidence="5" type="ORF">BV898_10967</name>
</gene>
<dbReference type="InterPro" id="IPR000953">
    <property type="entry name" value="Chromo/chromo_shadow_dom"/>
</dbReference>
<keyword evidence="6" id="KW-1185">Reference proteome</keyword>
<dbReference type="AlphaFoldDB" id="A0A1W0WHZ5"/>
<dbReference type="Proteomes" id="UP000192578">
    <property type="component" value="Unassembled WGS sequence"/>
</dbReference>
<dbReference type="InterPro" id="IPR023779">
    <property type="entry name" value="Chromodomain_CS"/>
</dbReference>
<feature type="region of interest" description="Disordered" evidence="3">
    <location>
        <begin position="342"/>
        <end position="424"/>
    </location>
</feature>
<reference evidence="6" key="1">
    <citation type="submission" date="2017-01" db="EMBL/GenBank/DDBJ databases">
        <title>Comparative genomics of anhydrobiosis in the tardigrade Hypsibius dujardini.</title>
        <authorList>
            <person name="Yoshida Y."/>
            <person name="Koutsovoulos G."/>
            <person name="Laetsch D."/>
            <person name="Stevens L."/>
            <person name="Kumar S."/>
            <person name="Horikawa D."/>
            <person name="Ishino K."/>
            <person name="Komine S."/>
            <person name="Tomita M."/>
            <person name="Blaxter M."/>
            <person name="Arakawa K."/>
        </authorList>
    </citation>
    <scope>NUCLEOTIDE SEQUENCE [LARGE SCALE GENOMIC DNA]</scope>
    <source>
        <strain evidence="6">Z151</strain>
    </source>
</reference>
<protein>
    <recommendedName>
        <fullName evidence="4">Chromo domain-containing protein</fullName>
    </recommendedName>
</protein>
<name>A0A1W0WHZ5_HYPEX</name>
<keyword evidence="2" id="KW-0539">Nucleus</keyword>